<evidence type="ECO:0000313" key="2">
    <source>
        <dbReference type="EMBL" id="RRD90224.1"/>
    </source>
</evidence>
<evidence type="ECO:0000256" key="1">
    <source>
        <dbReference type="SAM" id="SignalP"/>
    </source>
</evidence>
<feature type="signal peptide" evidence="1">
    <location>
        <begin position="1"/>
        <end position="22"/>
    </location>
</feature>
<dbReference type="RefSeq" id="WP_124794823.1">
    <property type="nucleotide sequence ID" value="NZ_RQYC01000007.1"/>
</dbReference>
<sequence length="140" mass="15116">MQKIFRFAAVAAAAFACGGALADDLVIDSKKEVLYECRWLNGKKDDTIQLGVMYGMHKGRIVAAQVKLNDVISPGLFPVENGKQVSRFASAGGTLWTTEPLDAQTLDQKNGGVFSVRQGNTNRIVVDNCKLDKAATAKLK</sequence>
<organism evidence="2 3">
    <name type="scientific">Conchiformibius steedae</name>
    <dbReference type="NCBI Taxonomy" id="153493"/>
    <lineage>
        <taxon>Bacteria</taxon>
        <taxon>Pseudomonadati</taxon>
        <taxon>Pseudomonadota</taxon>
        <taxon>Betaproteobacteria</taxon>
        <taxon>Neisseriales</taxon>
        <taxon>Neisseriaceae</taxon>
        <taxon>Conchiformibius</taxon>
    </lineage>
</organism>
<dbReference type="AlphaFoldDB" id="A0A3P2A493"/>
<feature type="chain" id="PRO_5017929955" evidence="1">
    <location>
        <begin position="23"/>
        <end position="140"/>
    </location>
</feature>
<reference evidence="2 3" key="1">
    <citation type="submission" date="2018-11" db="EMBL/GenBank/DDBJ databases">
        <title>Genomes From Bacteria Associated with the Canine Oral Cavity: a Test Case for Automated Genome-Based Taxonomic Assignment.</title>
        <authorList>
            <person name="Coil D.A."/>
            <person name="Jospin G."/>
            <person name="Darling A.E."/>
            <person name="Wallis C."/>
            <person name="Davis I.J."/>
            <person name="Harris S."/>
            <person name="Eisen J.A."/>
            <person name="Holcombe L.J."/>
            <person name="O'Flynn C."/>
        </authorList>
    </citation>
    <scope>NUCLEOTIDE SEQUENCE [LARGE SCALE GENOMIC DNA]</scope>
    <source>
        <strain evidence="2 3">COT-280</strain>
    </source>
</reference>
<dbReference type="OrthoDB" id="8613973at2"/>
<keyword evidence="1" id="KW-0732">Signal</keyword>
<accession>A0A3P2A493</accession>
<keyword evidence="3" id="KW-1185">Reference proteome</keyword>
<comment type="caution">
    <text evidence="2">The sequence shown here is derived from an EMBL/GenBank/DDBJ whole genome shotgun (WGS) entry which is preliminary data.</text>
</comment>
<name>A0A3P2A493_9NEIS</name>
<gene>
    <name evidence="2" type="ORF">EII21_06230</name>
</gene>
<dbReference type="EMBL" id="RQYC01000007">
    <property type="protein sequence ID" value="RRD90224.1"/>
    <property type="molecule type" value="Genomic_DNA"/>
</dbReference>
<dbReference type="PROSITE" id="PS51257">
    <property type="entry name" value="PROKAR_LIPOPROTEIN"/>
    <property type="match status" value="1"/>
</dbReference>
<protein>
    <submittedName>
        <fullName evidence="2">Uncharacterized protein</fullName>
    </submittedName>
</protein>
<dbReference type="Proteomes" id="UP000269923">
    <property type="component" value="Unassembled WGS sequence"/>
</dbReference>
<evidence type="ECO:0000313" key="3">
    <source>
        <dbReference type="Proteomes" id="UP000269923"/>
    </source>
</evidence>
<proteinExistence type="predicted"/>